<dbReference type="InterPro" id="IPR006139">
    <property type="entry name" value="D-isomer_2_OHA_DH_cat_dom"/>
</dbReference>
<dbReference type="Gene3D" id="3.40.50.720">
    <property type="entry name" value="NAD(P)-binding Rossmann-like Domain"/>
    <property type="match status" value="2"/>
</dbReference>
<evidence type="ECO:0000256" key="4">
    <source>
        <dbReference type="RuleBase" id="RU003719"/>
    </source>
</evidence>
<dbReference type="GO" id="GO:0051287">
    <property type="term" value="F:NAD binding"/>
    <property type="evidence" value="ECO:0007669"/>
    <property type="project" value="InterPro"/>
</dbReference>
<proteinExistence type="inferred from homology"/>
<reference evidence="7 8" key="1">
    <citation type="journal article" date="2015" name="Genome Announc.">
        <title>Expanding the biotechnology potential of lactobacilli through comparative genomics of 213 strains and associated genera.</title>
        <authorList>
            <person name="Sun Z."/>
            <person name="Harris H.M."/>
            <person name="McCann A."/>
            <person name="Guo C."/>
            <person name="Argimon S."/>
            <person name="Zhang W."/>
            <person name="Yang X."/>
            <person name="Jeffery I.B."/>
            <person name="Cooney J.C."/>
            <person name="Kagawa T.F."/>
            <person name="Liu W."/>
            <person name="Song Y."/>
            <person name="Salvetti E."/>
            <person name="Wrobel A."/>
            <person name="Rasinkangas P."/>
            <person name="Parkhill J."/>
            <person name="Rea M.C."/>
            <person name="O'Sullivan O."/>
            <person name="Ritari J."/>
            <person name="Douillard F.P."/>
            <person name="Paul Ross R."/>
            <person name="Yang R."/>
            <person name="Briner A.E."/>
            <person name="Felis G.E."/>
            <person name="de Vos W.M."/>
            <person name="Barrangou R."/>
            <person name="Klaenhammer T.R."/>
            <person name="Caufield P.W."/>
            <person name="Cui Y."/>
            <person name="Zhang H."/>
            <person name="O'Toole P.W."/>
        </authorList>
    </citation>
    <scope>NUCLEOTIDE SEQUENCE [LARGE SCALE GENOMIC DNA]</scope>
    <source>
        <strain evidence="7 8">DSM 18630</strain>
    </source>
</reference>
<organism evidence="7 8">
    <name type="scientific">Liquorilactobacillus ghanensis DSM 18630</name>
    <dbReference type="NCBI Taxonomy" id="1423750"/>
    <lineage>
        <taxon>Bacteria</taxon>
        <taxon>Bacillati</taxon>
        <taxon>Bacillota</taxon>
        <taxon>Bacilli</taxon>
        <taxon>Lactobacillales</taxon>
        <taxon>Lactobacillaceae</taxon>
        <taxon>Liquorilactobacillus</taxon>
    </lineage>
</organism>
<dbReference type="PATRIC" id="fig|1423750.3.peg.951"/>
<comment type="caution">
    <text evidence="7">The sequence shown here is derived from an EMBL/GenBank/DDBJ whole genome shotgun (WGS) entry which is preliminary data.</text>
</comment>
<comment type="similarity">
    <text evidence="1 4">Belongs to the D-isomer specific 2-hydroxyacid dehydrogenase family.</text>
</comment>
<keyword evidence="2 4" id="KW-0560">Oxidoreductase</keyword>
<evidence type="ECO:0000256" key="3">
    <source>
        <dbReference type="ARBA" id="ARBA00023027"/>
    </source>
</evidence>
<dbReference type="InterPro" id="IPR029753">
    <property type="entry name" value="D-isomer_DH_CS"/>
</dbReference>
<dbReference type="AlphaFoldDB" id="A0A0R1VWP4"/>
<dbReference type="SUPFAM" id="SSF51735">
    <property type="entry name" value="NAD(P)-binding Rossmann-fold domains"/>
    <property type="match status" value="1"/>
</dbReference>
<dbReference type="InterPro" id="IPR006140">
    <property type="entry name" value="D-isomer_DH_NAD-bd"/>
</dbReference>
<gene>
    <name evidence="7" type="ORF">FC89_GL000927</name>
</gene>
<dbReference type="OrthoDB" id="9805416at2"/>
<dbReference type="SUPFAM" id="SSF52283">
    <property type="entry name" value="Formate/glycerate dehydrogenase catalytic domain-like"/>
    <property type="match status" value="1"/>
</dbReference>
<dbReference type="EMBL" id="AZGB01000016">
    <property type="protein sequence ID" value="KRM06060.1"/>
    <property type="molecule type" value="Genomic_DNA"/>
</dbReference>
<feature type="domain" description="D-isomer specific 2-hydroxyacid dehydrogenase NAD-binding" evidence="6">
    <location>
        <begin position="125"/>
        <end position="273"/>
    </location>
</feature>
<dbReference type="Pfam" id="PF02826">
    <property type="entry name" value="2-Hacid_dh_C"/>
    <property type="match status" value="1"/>
</dbReference>
<evidence type="ECO:0000256" key="1">
    <source>
        <dbReference type="ARBA" id="ARBA00005854"/>
    </source>
</evidence>
<dbReference type="GO" id="GO:0016618">
    <property type="term" value="F:hydroxypyruvate reductase [NAD(P)H] activity"/>
    <property type="evidence" value="ECO:0007669"/>
    <property type="project" value="TreeGrafter"/>
</dbReference>
<keyword evidence="3" id="KW-0520">NAD</keyword>
<dbReference type="PANTHER" id="PTHR10996:SF178">
    <property type="entry name" value="2-HYDROXYACID DEHYDROGENASE YGL185C-RELATED"/>
    <property type="match status" value="1"/>
</dbReference>
<sequence>MALLILTEPIANNGVTLLEKAGMIVQQKPIALSWQQWLANQPELQQAEGLIIRASRLTKADLQHLPNLQVIARHGVGLDNLPLAEIKQRKIRLTFTPGINAQSVAELTLALMLMSLHRLPENIAVQQRLTGSMLSGKTVGLIGYGKIAQSVEKLLQPFTTNILVWNHRPKKIRYGKQVSLEQLLQQADVVSLHLPALPETQCFLNQERLQQLSKSAVLINTARGTLVDSDALYQQLLQKRFAGAAVDVWTKKHQYSLADFQKLPNFIITPHIGAETTETLAASAQQCAEEILRYFKQQPALQPYHFK</sequence>
<dbReference type="GeneID" id="98318954"/>
<accession>A0A0R1VWP4</accession>
<dbReference type="PANTHER" id="PTHR10996">
    <property type="entry name" value="2-HYDROXYACID DEHYDROGENASE-RELATED"/>
    <property type="match status" value="1"/>
</dbReference>
<evidence type="ECO:0000256" key="2">
    <source>
        <dbReference type="ARBA" id="ARBA00023002"/>
    </source>
</evidence>
<keyword evidence="8" id="KW-1185">Reference proteome</keyword>
<evidence type="ECO:0000313" key="7">
    <source>
        <dbReference type="EMBL" id="KRM06060.1"/>
    </source>
</evidence>
<dbReference type="GO" id="GO:0005829">
    <property type="term" value="C:cytosol"/>
    <property type="evidence" value="ECO:0007669"/>
    <property type="project" value="TreeGrafter"/>
</dbReference>
<dbReference type="RefSeq" id="WP_057871681.1">
    <property type="nucleotide sequence ID" value="NZ_AZGB01000016.1"/>
</dbReference>
<protein>
    <submittedName>
        <fullName evidence="7">Lactate dehydrogenase related dehydrogenase</fullName>
    </submittedName>
</protein>
<dbReference type="InterPro" id="IPR050223">
    <property type="entry name" value="D-isomer_2-hydroxyacid_DH"/>
</dbReference>
<dbReference type="InterPro" id="IPR036291">
    <property type="entry name" value="NAD(P)-bd_dom_sf"/>
</dbReference>
<dbReference type="PROSITE" id="PS00670">
    <property type="entry name" value="D_2_HYDROXYACID_DH_2"/>
    <property type="match status" value="1"/>
</dbReference>
<name>A0A0R1VWP4_9LACO</name>
<dbReference type="STRING" id="1423750.FC89_GL000927"/>
<evidence type="ECO:0000259" key="5">
    <source>
        <dbReference type="Pfam" id="PF00389"/>
    </source>
</evidence>
<evidence type="ECO:0000259" key="6">
    <source>
        <dbReference type="Pfam" id="PF02826"/>
    </source>
</evidence>
<evidence type="ECO:0000313" key="8">
    <source>
        <dbReference type="Proteomes" id="UP000051451"/>
    </source>
</evidence>
<feature type="domain" description="D-isomer specific 2-hydroxyacid dehydrogenase catalytic" evidence="5">
    <location>
        <begin position="6"/>
        <end position="300"/>
    </location>
</feature>
<dbReference type="GO" id="GO:0030267">
    <property type="term" value="F:glyoxylate reductase (NADPH) activity"/>
    <property type="evidence" value="ECO:0007669"/>
    <property type="project" value="TreeGrafter"/>
</dbReference>
<dbReference type="Pfam" id="PF00389">
    <property type="entry name" value="2-Hacid_dh"/>
    <property type="match status" value="1"/>
</dbReference>
<dbReference type="Proteomes" id="UP000051451">
    <property type="component" value="Unassembled WGS sequence"/>
</dbReference>